<dbReference type="Pfam" id="PF12704">
    <property type="entry name" value="MacB_PCD"/>
    <property type="match status" value="1"/>
</dbReference>
<dbReference type="PANTHER" id="PTHR30572:SF18">
    <property type="entry name" value="ABC-TYPE MACROLIDE FAMILY EXPORT SYSTEM PERMEASE COMPONENT 2"/>
    <property type="match status" value="1"/>
</dbReference>
<feature type="transmembrane region" description="Helical" evidence="6">
    <location>
        <begin position="749"/>
        <end position="767"/>
    </location>
</feature>
<evidence type="ECO:0000256" key="4">
    <source>
        <dbReference type="ARBA" id="ARBA00022989"/>
    </source>
</evidence>
<feature type="transmembrane region" description="Helical" evidence="6">
    <location>
        <begin position="418"/>
        <end position="442"/>
    </location>
</feature>
<protein>
    <submittedName>
        <fullName evidence="9">ABC transporter permease</fullName>
    </submittedName>
</protein>
<dbReference type="PROSITE" id="PS51257">
    <property type="entry name" value="PROKAR_LIPOPROTEIN"/>
    <property type="match status" value="1"/>
</dbReference>
<dbReference type="Proteomes" id="UP001500552">
    <property type="component" value="Unassembled WGS sequence"/>
</dbReference>
<feature type="transmembrane region" description="Helical" evidence="6">
    <location>
        <begin position="374"/>
        <end position="397"/>
    </location>
</feature>
<comment type="subcellular location">
    <subcellularLocation>
        <location evidence="1">Cell membrane</location>
        <topology evidence="1">Multi-pass membrane protein</topology>
    </subcellularLocation>
</comment>
<dbReference type="InterPro" id="IPR003838">
    <property type="entry name" value="ABC3_permease_C"/>
</dbReference>
<keyword evidence="2" id="KW-1003">Cell membrane</keyword>
<feature type="transmembrane region" description="Helical" evidence="6">
    <location>
        <begin position="20"/>
        <end position="41"/>
    </location>
</feature>
<accession>A0ABP8LXP4</accession>
<reference evidence="10" key="1">
    <citation type="journal article" date="2019" name="Int. J. Syst. Evol. Microbiol.">
        <title>The Global Catalogue of Microorganisms (GCM) 10K type strain sequencing project: providing services to taxonomists for standard genome sequencing and annotation.</title>
        <authorList>
            <consortium name="The Broad Institute Genomics Platform"/>
            <consortium name="The Broad Institute Genome Sequencing Center for Infectious Disease"/>
            <person name="Wu L."/>
            <person name="Ma J."/>
        </authorList>
    </citation>
    <scope>NUCLEOTIDE SEQUENCE [LARGE SCALE GENOMIC DNA]</scope>
    <source>
        <strain evidence="10">JCM 17926</strain>
    </source>
</reference>
<feature type="transmembrane region" description="Helical" evidence="6">
    <location>
        <begin position="666"/>
        <end position="687"/>
    </location>
</feature>
<dbReference type="EMBL" id="BAABHC010000020">
    <property type="protein sequence ID" value="GAA4439076.1"/>
    <property type="molecule type" value="Genomic_DNA"/>
</dbReference>
<comment type="caution">
    <text evidence="9">The sequence shown here is derived from an EMBL/GenBank/DDBJ whole genome shotgun (WGS) entry which is preliminary data.</text>
</comment>
<evidence type="ECO:0000256" key="5">
    <source>
        <dbReference type="ARBA" id="ARBA00023136"/>
    </source>
</evidence>
<feature type="transmembrane region" description="Helical" evidence="6">
    <location>
        <begin position="284"/>
        <end position="303"/>
    </location>
</feature>
<feature type="domain" description="MacB-like periplasmic core" evidence="8">
    <location>
        <begin position="21"/>
        <end position="241"/>
    </location>
</feature>
<feature type="transmembrane region" description="Helical" evidence="6">
    <location>
        <begin position="328"/>
        <end position="354"/>
    </location>
</feature>
<feature type="domain" description="ABC3 transporter permease C-terminal" evidence="7">
    <location>
        <begin position="287"/>
        <end position="400"/>
    </location>
</feature>
<gene>
    <name evidence="9" type="ORF">GCM10023188_35110</name>
</gene>
<evidence type="ECO:0000313" key="10">
    <source>
        <dbReference type="Proteomes" id="UP001500552"/>
    </source>
</evidence>
<dbReference type="InterPro" id="IPR025857">
    <property type="entry name" value="MacB_PCD"/>
</dbReference>
<sequence length="786" mass="87900">MFRHSLLLIYRNFKRFRSTFFINLIGLSTGLACTLLIYLWVNDELSVDKFHEKDSQLFQVMTNHDNAEGIRTWEGTPGLMAEALKEEMPEVTYAVSSSIIPDMFTISEGRNHIRAAGQFVSKDFFNAFSYPLIQGDKDQVLSDKNAIVISESLARKLFNTTENVVGKTISWQILHYGKPVTITGIFKDAPSNSSEQYDFLLSFEEFRDMIGGGIHWGNQNAKTYLILREGTDPKQFNRKIAGFIKRKSEGSNVTPFIKPYSDNYLYGHYENGVQAGGRIEYVKLFSMIALFILVIACINFMNLSTAKASRRIKEVGIKKAMGASRESLVLQYMGEAMLMAFASLVLALVLVELLLSPFNQIIGKQLALSFDTHFVLAALGTTLLTGLLAGSYPALYLSGFKPAAVLRGKLDGLGGELWARKGLVVFQFTLSVILIVSVLVVYKQIAYVQTRNLGYNKDNIIYFSVEGNVQESLETFLAEVRRLPGVVSASSGGNIISDYGSTIGLEWEGKNPDDAVAFQTVAVNYGMIETLGISLKEGRAFSRDFGADTSKLIFNEAAVKTMGMKDPIGKVVNLWGEDKQIIGVVKDFHFQSLHEHIKPLFFRLETETSPKVMVKIKAGREREAIERLQEFYTRFNPGYVFDYKFLNEDYQELYAAEQRVAALSRYFAGLAIMISCLGLFGLAAFTAERRLKEIGVRKVLGASEFNIVYLLSSDFTKLVLASILAALPLSFLLVSYWLDNFAYRIELEAWYFISAGLAALLIAWFTVGMQAIKAARINPAQCLKDV</sequence>
<proteinExistence type="predicted"/>
<dbReference type="PANTHER" id="PTHR30572">
    <property type="entry name" value="MEMBRANE COMPONENT OF TRANSPORTER-RELATED"/>
    <property type="match status" value="1"/>
</dbReference>
<feature type="domain" description="ABC3 transporter permease C-terminal" evidence="7">
    <location>
        <begin position="667"/>
        <end position="779"/>
    </location>
</feature>
<evidence type="ECO:0000313" key="9">
    <source>
        <dbReference type="EMBL" id="GAA4439076.1"/>
    </source>
</evidence>
<evidence type="ECO:0000256" key="1">
    <source>
        <dbReference type="ARBA" id="ARBA00004651"/>
    </source>
</evidence>
<keyword evidence="10" id="KW-1185">Reference proteome</keyword>
<evidence type="ECO:0000256" key="3">
    <source>
        <dbReference type="ARBA" id="ARBA00022692"/>
    </source>
</evidence>
<dbReference type="InterPro" id="IPR050250">
    <property type="entry name" value="Macrolide_Exporter_MacB"/>
</dbReference>
<evidence type="ECO:0000259" key="7">
    <source>
        <dbReference type="Pfam" id="PF02687"/>
    </source>
</evidence>
<feature type="transmembrane region" description="Helical" evidence="6">
    <location>
        <begin position="718"/>
        <end position="737"/>
    </location>
</feature>
<keyword evidence="4 6" id="KW-1133">Transmembrane helix</keyword>
<dbReference type="RefSeq" id="WP_345160862.1">
    <property type="nucleotide sequence ID" value="NZ_BAABHC010000020.1"/>
</dbReference>
<keyword evidence="5 6" id="KW-0472">Membrane</keyword>
<dbReference type="Pfam" id="PF02687">
    <property type="entry name" value="FtsX"/>
    <property type="match status" value="2"/>
</dbReference>
<evidence type="ECO:0000256" key="2">
    <source>
        <dbReference type="ARBA" id="ARBA00022475"/>
    </source>
</evidence>
<keyword evidence="3 6" id="KW-0812">Transmembrane</keyword>
<organism evidence="9 10">
    <name type="scientific">Pontibacter saemangeumensis</name>
    <dbReference type="NCBI Taxonomy" id="1084525"/>
    <lineage>
        <taxon>Bacteria</taxon>
        <taxon>Pseudomonadati</taxon>
        <taxon>Bacteroidota</taxon>
        <taxon>Cytophagia</taxon>
        <taxon>Cytophagales</taxon>
        <taxon>Hymenobacteraceae</taxon>
        <taxon>Pontibacter</taxon>
    </lineage>
</organism>
<evidence type="ECO:0000259" key="8">
    <source>
        <dbReference type="Pfam" id="PF12704"/>
    </source>
</evidence>
<evidence type="ECO:0000256" key="6">
    <source>
        <dbReference type="SAM" id="Phobius"/>
    </source>
</evidence>
<name>A0ABP8LXP4_9BACT</name>